<dbReference type="Gene3D" id="1.10.530.10">
    <property type="match status" value="1"/>
</dbReference>
<evidence type="ECO:0000256" key="1">
    <source>
        <dbReference type="ARBA" id="ARBA00022801"/>
    </source>
</evidence>
<dbReference type="SMART" id="SM00047">
    <property type="entry name" value="LYZ2"/>
    <property type="match status" value="1"/>
</dbReference>
<feature type="domain" description="Mannosyl-glycoprotein endo-beta-N-acetylglucosamidase-like" evidence="3">
    <location>
        <begin position="2"/>
        <end position="152"/>
    </location>
</feature>
<keyword evidence="5" id="KW-1185">Reference proteome</keyword>
<dbReference type="Pfam" id="PF01832">
    <property type="entry name" value="Glucosaminidase"/>
    <property type="match status" value="1"/>
</dbReference>
<dbReference type="RefSeq" id="WP_042213290.1">
    <property type="nucleotide sequence ID" value="NZ_CP009285.1"/>
</dbReference>
<dbReference type="PANTHER" id="PTHR33308:SF9">
    <property type="entry name" value="PEPTIDOGLYCAN HYDROLASE FLGJ"/>
    <property type="match status" value="1"/>
</dbReference>
<evidence type="ECO:0000256" key="2">
    <source>
        <dbReference type="SAM" id="Coils"/>
    </source>
</evidence>
<sequence length="267" mass="28741">MSDSEFISRMVSFAVADMQRSHIAASLTIAQAALESGWGNSSLTLKANNLFGIKGSGPAGSLSIRTTEYRNGQAVQVSALFRAYNNWGESVADHSALIAQGVSWNRALYSKVIGVDGKSAAREIAAAGYATDPNYASKLIQIMDAYNLYQYDELKEDEEMSAEDKQRLASLETELQEMRVLLAGLTVSRDTLKTGVLEQGQVIKGVTERLAVIEGRAVVSIPAWAEPAVQAAVAAGLLDTPTGGSYDFYRILTVLNRAGLLVTRKEV</sequence>
<dbReference type="EMBL" id="CP009285">
    <property type="protein sequence ID" value="AIQ58403.1"/>
    <property type="molecule type" value="Genomic_DNA"/>
</dbReference>
<dbReference type="GO" id="GO:0004040">
    <property type="term" value="F:amidase activity"/>
    <property type="evidence" value="ECO:0007669"/>
    <property type="project" value="InterPro"/>
</dbReference>
<organism evidence="4 5">
    <name type="scientific">Paenibacillus borealis</name>
    <dbReference type="NCBI Taxonomy" id="160799"/>
    <lineage>
        <taxon>Bacteria</taxon>
        <taxon>Bacillati</taxon>
        <taxon>Bacillota</taxon>
        <taxon>Bacilli</taxon>
        <taxon>Bacillales</taxon>
        <taxon>Paenibacillaceae</taxon>
        <taxon>Paenibacillus</taxon>
    </lineage>
</organism>
<dbReference type="AlphaFoldDB" id="A0A089LH11"/>
<dbReference type="InterPro" id="IPR051056">
    <property type="entry name" value="Glycosyl_Hydrolase_73"/>
</dbReference>
<protein>
    <recommendedName>
        <fullName evidence="3">Mannosyl-glycoprotein endo-beta-N-acetylglucosamidase-like domain-containing protein</fullName>
    </recommendedName>
</protein>
<evidence type="ECO:0000313" key="4">
    <source>
        <dbReference type="EMBL" id="AIQ58403.1"/>
    </source>
</evidence>
<accession>A0A089LH11</accession>
<feature type="coiled-coil region" evidence="2">
    <location>
        <begin position="154"/>
        <end position="181"/>
    </location>
</feature>
<dbReference type="InterPro" id="IPR002901">
    <property type="entry name" value="MGlyc_endo_b_GlcNAc-like_dom"/>
</dbReference>
<dbReference type="HOGENOM" id="CLU_013771_5_1_9"/>
<dbReference type="Proteomes" id="UP000029518">
    <property type="component" value="Chromosome"/>
</dbReference>
<keyword evidence="2" id="KW-0175">Coiled coil</keyword>
<dbReference type="PANTHER" id="PTHR33308">
    <property type="entry name" value="PEPTIDOGLYCAN HYDROLASE FLGJ"/>
    <property type="match status" value="1"/>
</dbReference>
<name>A0A089LH11_PAEBO</name>
<evidence type="ECO:0000313" key="5">
    <source>
        <dbReference type="Proteomes" id="UP000029518"/>
    </source>
</evidence>
<dbReference type="OrthoDB" id="977752at2"/>
<gene>
    <name evidence="4" type="ORF">PBOR_16775</name>
</gene>
<dbReference type="KEGG" id="pbd:PBOR_16775"/>
<proteinExistence type="predicted"/>
<keyword evidence="1" id="KW-0378">Hydrolase</keyword>
<dbReference type="PRINTS" id="PR01002">
    <property type="entry name" value="FLGFLGJ"/>
</dbReference>
<evidence type="ECO:0000259" key="3">
    <source>
        <dbReference type="SMART" id="SM00047"/>
    </source>
</evidence>
<dbReference type="Gene3D" id="4.10.80.30">
    <property type="entry name" value="DNA polymerase, domain 6"/>
    <property type="match status" value="1"/>
</dbReference>
<reference evidence="4" key="1">
    <citation type="submission" date="2014-08" db="EMBL/GenBank/DDBJ databases">
        <title>Comparative genomics of the Paenibacillus odorifer group.</title>
        <authorList>
            <person name="den Bakker H.C."/>
            <person name="Tsai Y.-C.Y.-C."/>
            <person name="Martin N."/>
            <person name="Korlach J."/>
            <person name="Wiedmann M."/>
        </authorList>
    </citation>
    <scope>NUCLEOTIDE SEQUENCE [LARGE SCALE GENOMIC DNA]</scope>
    <source>
        <strain evidence="4">DSM 13188</strain>
    </source>
</reference>